<comment type="caution">
    <text evidence="2">The sequence shown here is derived from an EMBL/GenBank/DDBJ whole genome shotgun (WGS) entry which is preliminary data.</text>
</comment>
<feature type="chain" id="PRO_5038819943" description="Lipoprotein" evidence="1">
    <location>
        <begin position="30"/>
        <end position="212"/>
    </location>
</feature>
<proteinExistence type="predicted"/>
<keyword evidence="1" id="KW-0732">Signal</keyword>
<dbReference type="AlphaFoldDB" id="A0A395XLQ2"/>
<accession>A0A395XLQ2</accession>
<feature type="signal peptide" evidence="1">
    <location>
        <begin position="1"/>
        <end position="29"/>
    </location>
</feature>
<reference evidence="2 3" key="1">
    <citation type="submission" date="2018-08" db="EMBL/GenBank/DDBJ databases">
        <title>A genome reference for cultivated species of the human gut microbiota.</title>
        <authorList>
            <person name="Zou Y."/>
            <person name="Xue W."/>
            <person name="Luo G."/>
        </authorList>
    </citation>
    <scope>NUCLEOTIDE SEQUENCE [LARGE SCALE GENOMIC DNA]</scope>
    <source>
        <strain evidence="2 3">AF13-3LB</strain>
    </source>
</reference>
<protein>
    <recommendedName>
        <fullName evidence="4">Lipoprotein</fullName>
    </recommendedName>
</protein>
<dbReference type="Proteomes" id="UP000265970">
    <property type="component" value="Unassembled WGS sequence"/>
</dbReference>
<name>A0A395XLQ2_9BIFI</name>
<gene>
    <name evidence="2" type="ORF">DWV92_03045</name>
</gene>
<sequence length="212" mass="23908">MFIMRKTFASLSALWCIVGILAGCGQSQSAQPVDFDKNDVTFTGANSITYEKAYNSTKSDAVRKILIDEHITDAEFDQIRQLYADCLGEKGAEVKYEGTDGRRSERFPPGISIEQIDTYTNECLASTALNYIEMLYQVEGRDPESDSVESLVDCLKRHGIADETMTAEDYKRIVTDPDLDDEYFGKYFNEQRSDYDAEKSPAYWACNANPNT</sequence>
<evidence type="ECO:0000256" key="1">
    <source>
        <dbReference type="SAM" id="SignalP"/>
    </source>
</evidence>
<evidence type="ECO:0000313" key="2">
    <source>
        <dbReference type="EMBL" id="RGW11308.1"/>
    </source>
</evidence>
<organism evidence="2 3">
    <name type="scientific">Bifidobacterium pseudolongum</name>
    <dbReference type="NCBI Taxonomy" id="1694"/>
    <lineage>
        <taxon>Bacteria</taxon>
        <taxon>Bacillati</taxon>
        <taxon>Actinomycetota</taxon>
        <taxon>Actinomycetes</taxon>
        <taxon>Bifidobacteriales</taxon>
        <taxon>Bifidobacteriaceae</taxon>
        <taxon>Bifidobacterium</taxon>
    </lineage>
</organism>
<evidence type="ECO:0000313" key="3">
    <source>
        <dbReference type="Proteomes" id="UP000265970"/>
    </source>
</evidence>
<dbReference type="PROSITE" id="PS51257">
    <property type="entry name" value="PROKAR_LIPOPROTEIN"/>
    <property type="match status" value="1"/>
</dbReference>
<evidence type="ECO:0008006" key="4">
    <source>
        <dbReference type="Google" id="ProtNLM"/>
    </source>
</evidence>
<dbReference type="EMBL" id="QRZV01000001">
    <property type="protein sequence ID" value="RGW11308.1"/>
    <property type="molecule type" value="Genomic_DNA"/>
</dbReference>